<dbReference type="GO" id="GO:0009002">
    <property type="term" value="F:serine-type D-Ala-D-Ala carboxypeptidase activity"/>
    <property type="evidence" value="ECO:0007669"/>
    <property type="project" value="InterPro"/>
</dbReference>
<dbReference type="OrthoDB" id="9795979at2"/>
<dbReference type="PRINTS" id="PR00725">
    <property type="entry name" value="DADACBPTASE1"/>
</dbReference>
<dbReference type="Proteomes" id="UP000199423">
    <property type="component" value="Unassembled WGS sequence"/>
</dbReference>
<evidence type="ECO:0000256" key="8">
    <source>
        <dbReference type="PIRSR" id="PIRSR618044-2"/>
    </source>
</evidence>
<evidence type="ECO:0000256" key="1">
    <source>
        <dbReference type="ARBA" id="ARBA00007164"/>
    </source>
</evidence>
<keyword evidence="4" id="KW-0133">Cell shape</keyword>
<evidence type="ECO:0000313" key="13">
    <source>
        <dbReference type="Proteomes" id="UP000199423"/>
    </source>
</evidence>
<dbReference type="Pfam" id="PF05036">
    <property type="entry name" value="SPOR"/>
    <property type="match status" value="1"/>
</dbReference>
<keyword evidence="12" id="KW-0645">Protease</keyword>
<dbReference type="PANTHER" id="PTHR21581">
    <property type="entry name" value="D-ALANYL-D-ALANINE CARBOXYPEPTIDASE"/>
    <property type="match status" value="1"/>
</dbReference>
<feature type="compositionally biased region" description="Low complexity" evidence="10">
    <location>
        <begin position="303"/>
        <end position="334"/>
    </location>
</feature>
<dbReference type="AlphaFoldDB" id="A0A1I7N0U8"/>
<comment type="similarity">
    <text evidence="1 9">Belongs to the peptidase S11 family.</text>
</comment>
<gene>
    <name evidence="12" type="ORF">SAMN04488557_0957</name>
</gene>
<evidence type="ECO:0000256" key="3">
    <source>
        <dbReference type="ARBA" id="ARBA00022801"/>
    </source>
</evidence>
<keyword evidence="2" id="KW-0732">Signal</keyword>
<proteinExistence type="inferred from homology"/>
<name>A0A1I7N0U8_9HYPH</name>
<keyword evidence="6" id="KW-0961">Cell wall biogenesis/degradation</keyword>
<dbReference type="PROSITE" id="PS51724">
    <property type="entry name" value="SPOR"/>
    <property type="match status" value="1"/>
</dbReference>
<feature type="compositionally biased region" description="Polar residues" evidence="10">
    <location>
        <begin position="430"/>
        <end position="439"/>
    </location>
</feature>
<dbReference type="GO" id="GO:0008360">
    <property type="term" value="P:regulation of cell shape"/>
    <property type="evidence" value="ECO:0007669"/>
    <property type="project" value="UniProtKB-KW"/>
</dbReference>
<dbReference type="GO" id="GO:0006508">
    <property type="term" value="P:proteolysis"/>
    <property type="evidence" value="ECO:0007669"/>
    <property type="project" value="InterPro"/>
</dbReference>
<evidence type="ECO:0000313" key="12">
    <source>
        <dbReference type="EMBL" id="SFV28248.1"/>
    </source>
</evidence>
<keyword evidence="3" id="KW-0378">Hydrolase</keyword>
<dbReference type="GO" id="GO:0042834">
    <property type="term" value="F:peptidoglycan binding"/>
    <property type="evidence" value="ECO:0007669"/>
    <property type="project" value="InterPro"/>
</dbReference>
<evidence type="ECO:0000256" key="9">
    <source>
        <dbReference type="RuleBase" id="RU004016"/>
    </source>
</evidence>
<feature type="region of interest" description="Disordered" evidence="10">
    <location>
        <begin position="267"/>
        <end position="410"/>
    </location>
</feature>
<organism evidence="12 13">
    <name type="scientific">Hyphomicrobium facile</name>
    <dbReference type="NCBI Taxonomy" id="51670"/>
    <lineage>
        <taxon>Bacteria</taxon>
        <taxon>Pseudomonadati</taxon>
        <taxon>Pseudomonadota</taxon>
        <taxon>Alphaproteobacteria</taxon>
        <taxon>Hyphomicrobiales</taxon>
        <taxon>Hyphomicrobiaceae</taxon>
        <taxon>Hyphomicrobium</taxon>
    </lineage>
</organism>
<dbReference type="InterPro" id="IPR036680">
    <property type="entry name" value="SPOR-like_sf"/>
</dbReference>
<dbReference type="InterPro" id="IPR001967">
    <property type="entry name" value="Peptidase_S11_N"/>
</dbReference>
<reference evidence="13" key="1">
    <citation type="submission" date="2016-10" db="EMBL/GenBank/DDBJ databases">
        <authorList>
            <person name="Varghese N."/>
            <person name="Submissions S."/>
        </authorList>
    </citation>
    <scope>NUCLEOTIDE SEQUENCE [LARGE SCALE GENOMIC DNA]</scope>
    <source>
        <strain evidence="13">DSM 1565</strain>
    </source>
</reference>
<dbReference type="PANTHER" id="PTHR21581:SF6">
    <property type="entry name" value="TRAFFICKING PROTEIN PARTICLE COMPLEX SUBUNIT 12"/>
    <property type="match status" value="1"/>
</dbReference>
<sequence length="608" mass="64168">MLRRALAYAPAFAVVFGVFLGGASAAGGNRHAALILDANTGTVLHDADGNALRHPASLTKMMTLYMTFETLQSGRLKMSDKLTISAAAAGVAPSKLDLKPGEQITVSDAIRAVITKSANDIAVALAEKVGGSEANFVRLMNARALEIGMSKTHFENASGLPNNAQVTTARDMATLALRLQDDFPSYYPLFATRTFAYGGKNFRNHNTMLNNFAGIDGIKTGYTRASGFNLVTSWRRGDHHLIGVVFGGDTAAERNAEMRVLLTRMASRASAQKTRKPTQFARLKSEPKAAQRPVDRKPRPTEVAETAPPAPRQQPSAAQSPEPSSAAEPETQPETPVQIFKVRAVPMVPKARPAAASPEETTDMEASDRRPDRTAPPPRGTPTKSDQVRVADNATSQNPASQNTPTEDIVLRPFAPASLGASDAEAGMPSTASPQTAGTQGAMLNTSEAKPYRAAAAIAAEAPAASPAADVKPIARTKQKNANTASHSAPVIRGLPPSTLGAQASALHLASVQGSYEPRNAGKKASGGRYTVQIGAYGSIDDAQRALTNVQGRVGKLLAGIPTVTHPAQKDGRQVYRARFTGFDADRATTTCNALRRQSVDCFVMAGD</sequence>
<dbReference type="InterPro" id="IPR012338">
    <property type="entry name" value="Beta-lactam/transpept-like"/>
</dbReference>
<dbReference type="Pfam" id="PF00768">
    <property type="entry name" value="Peptidase_S11"/>
    <property type="match status" value="1"/>
</dbReference>
<feature type="active site" description="Proton acceptor" evidence="7">
    <location>
        <position position="60"/>
    </location>
</feature>
<dbReference type="GO" id="GO:0009252">
    <property type="term" value="P:peptidoglycan biosynthetic process"/>
    <property type="evidence" value="ECO:0007669"/>
    <property type="project" value="UniProtKB-KW"/>
</dbReference>
<evidence type="ECO:0000256" key="5">
    <source>
        <dbReference type="ARBA" id="ARBA00022984"/>
    </source>
</evidence>
<feature type="compositionally biased region" description="Basic and acidic residues" evidence="10">
    <location>
        <begin position="283"/>
        <end position="302"/>
    </location>
</feature>
<protein>
    <submittedName>
        <fullName evidence="12">D-alanyl-D-alanine carboxypeptidase</fullName>
    </submittedName>
</protein>
<evidence type="ECO:0000256" key="10">
    <source>
        <dbReference type="SAM" id="MobiDB-lite"/>
    </source>
</evidence>
<feature type="compositionally biased region" description="Polar residues" evidence="10">
    <location>
        <begin position="393"/>
        <end position="406"/>
    </location>
</feature>
<dbReference type="Gene3D" id="3.30.70.1070">
    <property type="entry name" value="Sporulation related repeat"/>
    <property type="match status" value="1"/>
</dbReference>
<feature type="region of interest" description="Disordered" evidence="10">
    <location>
        <begin position="420"/>
        <end position="439"/>
    </location>
</feature>
<evidence type="ECO:0000256" key="7">
    <source>
        <dbReference type="PIRSR" id="PIRSR618044-1"/>
    </source>
</evidence>
<evidence type="ECO:0000259" key="11">
    <source>
        <dbReference type="PROSITE" id="PS51724"/>
    </source>
</evidence>
<feature type="active site" description="Acyl-ester intermediate" evidence="7">
    <location>
        <position position="57"/>
    </location>
</feature>
<keyword evidence="12" id="KW-0121">Carboxypeptidase</keyword>
<evidence type="ECO:0000256" key="2">
    <source>
        <dbReference type="ARBA" id="ARBA00022729"/>
    </source>
</evidence>
<dbReference type="InterPro" id="IPR007730">
    <property type="entry name" value="SPOR-like_dom"/>
</dbReference>
<dbReference type="SUPFAM" id="SSF110997">
    <property type="entry name" value="Sporulation related repeat"/>
    <property type="match status" value="1"/>
</dbReference>
<keyword evidence="5" id="KW-0573">Peptidoglycan synthesis</keyword>
<keyword evidence="13" id="KW-1185">Reference proteome</keyword>
<dbReference type="GO" id="GO:0071555">
    <property type="term" value="P:cell wall organization"/>
    <property type="evidence" value="ECO:0007669"/>
    <property type="project" value="UniProtKB-KW"/>
</dbReference>
<feature type="domain" description="SPOR" evidence="11">
    <location>
        <begin position="524"/>
        <end position="608"/>
    </location>
</feature>
<evidence type="ECO:0000256" key="4">
    <source>
        <dbReference type="ARBA" id="ARBA00022960"/>
    </source>
</evidence>
<dbReference type="SUPFAM" id="SSF56601">
    <property type="entry name" value="beta-lactamase/transpeptidase-like"/>
    <property type="match status" value="1"/>
</dbReference>
<dbReference type="Gene3D" id="3.40.710.10">
    <property type="entry name" value="DD-peptidase/beta-lactamase superfamily"/>
    <property type="match status" value="1"/>
</dbReference>
<feature type="active site" evidence="7">
    <location>
        <position position="117"/>
    </location>
</feature>
<dbReference type="EMBL" id="FPCH01000001">
    <property type="protein sequence ID" value="SFV28248.1"/>
    <property type="molecule type" value="Genomic_DNA"/>
</dbReference>
<dbReference type="RefSeq" id="WP_092864847.1">
    <property type="nucleotide sequence ID" value="NZ_FPCH01000001.1"/>
</dbReference>
<feature type="binding site" evidence="8">
    <location>
        <position position="219"/>
    </location>
    <ligand>
        <name>substrate</name>
    </ligand>
</feature>
<dbReference type="STRING" id="51670.SAMN04488557_0957"/>
<evidence type="ECO:0000256" key="6">
    <source>
        <dbReference type="ARBA" id="ARBA00023316"/>
    </source>
</evidence>
<accession>A0A1I7N0U8</accession>
<dbReference type="InterPro" id="IPR018044">
    <property type="entry name" value="Peptidase_S11"/>
</dbReference>